<proteinExistence type="predicted"/>
<feature type="domain" description="Heterokaryon incompatibility" evidence="1">
    <location>
        <begin position="228"/>
        <end position="372"/>
    </location>
</feature>
<evidence type="ECO:0000259" key="1">
    <source>
        <dbReference type="Pfam" id="PF06985"/>
    </source>
</evidence>
<dbReference type="Pfam" id="PF06985">
    <property type="entry name" value="HET"/>
    <property type="match status" value="1"/>
</dbReference>
<evidence type="ECO:0000313" key="2">
    <source>
        <dbReference type="EMBL" id="KAF2829178.1"/>
    </source>
</evidence>
<dbReference type="PANTHER" id="PTHR33112">
    <property type="entry name" value="DOMAIN PROTEIN, PUTATIVE-RELATED"/>
    <property type="match status" value="1"/>
</dbReference>
<name>A0A6A7A8V5_9PLEO</name>
<dbReference type="AlphaFoldDB" id="A0A6A7A8V5"/>
<protein>
    <submittedName>
        <fullName evidence="2">HET-domain-containing protein</fullName>
    </submittedName>
</protein>
<dbReference type="Proteomes" id="UP000799424">
    <property type="component" value="Unassembled WGS sequence"/>
</dbReference>
<dbReference type="EMBL" id="MU006221">
    <property type="protein sequence ID" value="KAF2829178.1"/>
    <property type="molecule type" value="Genomic_DNA"/>
</dbReference>
<reference evidence="2" key="1">
    <citation type="journal article" date="2020" name="Stud. Mycol.">
        <title>101 Dothideomycetes genomes: a test case for predicting lifestyles and emergence of pathogens.</title>
        <authorList>
            <person name="Haridas S."/>
            <person name="Albert R."/>
            <person name="Binder M."/>
            <person name="Bloem J."/>
            <person name="Labutti K."/>
            <person name="Salamov A."/>
            <person name="Andreopoulos B."/>
            <person name="Baker S."/>
            <person name="Barry K."/>
            <person name="Bills G."/>
            <person name="Bluhm B."/>
            <person name="Cannon C."/>
            <person name="Castanera R."/>
            <person name="Culley D."/>
            <person name="Daum C."/>
            <person name="Ezra D."/>
            <person name="Gonzalez J."/>
            <person name="Henrissat B."/>
            <person name="Kuo A."/>
            <person name="Liang C."/>
            <person name="Lipzen A."/>
            <person name="Lutzoni F."/>
            <person name="Magnuson J."/>
            <person name="Mondo S."/>
            <person name="Nolan M."/>
            <person name="Ohm R."/>
            <person name="Pangilinan J."/>
            <person name="Park H.-J."/>
            <person name="Ramirez L."/>
            <person name="Alfaro M."/>
            <person name="Sun H."/>
            <person name="Tritt A."/>
            <person name="Yoshinaga Y."/>
            <person name="Zwiers L.-H."/>
            <person name="Turgeon B."/>
            <person name="Goodwin S."/>
            <person name="Spatafora J."/>
            <person name="Crous P."/>
            <person name="Grigoriev I."/>
        </authorList>
    </citation>
    <scope>NUCLEOTIDE SEQUENCE</scope>
    <source>
        <strain evidence="2">CBS 113818</strain>
    </source>
</reference>
<evidence type="ECO:0000313" key="3">
    <source>
        <dbReference type="Proteomes" id="UP000799424"/>
    </source>
</evidence>
<sequence length="743" mass="84466">MLFDSKLCDVCNNTLRLIFGSIDDLSSQEIPHHLTKESLVDSVLHRSCHLCRLIIYHLKVRWAPEHRGGLSDLKEEPTSLTEEDFEQSDFDFATFSSDRVIVHSYMLELPEALGLHARIMKYGDGTDGVDGILEFDCDGFDNDIPRFWIFDQRAFGATPVMRRHSDNTAAAGSQAVVKSWLSQCEGHDDCAPRQQSFFPTRLLDIGDVDTTGQVRLVISKDLDETVRYVTLSHCWGDNVPFQLREETQEYMLEGFKVLDMPKTFRDAIAVARWADVRYIWIDSCCIIQGSKSDWEHEAKSMQQVYKHTYFNISADHSENSHGGCFVDRLAYKITPCPYSASDSGRIYFVPRFGLTRPLIESPIANRAWVSQERFLSPRILHFTAEQLFWECAGLYACETFALGMPHVYDNTTSMHYRASLDRALVHQQDSSGQLHKIWGRICQDYSRAKLTYTSDKLVAFAGIVQEFRLRLSNDAYLAGLWKTDFTNGLLWKVMALDGWPIQPNGSHELHADPCITASVQEPYRAPSWSWLGKNCTIFWQTRVRDSPQDMMSVLEVSVDLDNDDEPSGDIRGGHIKVKGYLRPAQWKQDRRIDLIILDGKSGDQLLASSEKLPPSKSSYFTVQRDVGTEFPVKDIFCFPVRMSIPPGGPSQGFRMIEGLILGPTEEANKYQRLGHFEAVGKGHCRALIYELQPLAHALSQPWKSLAPQLEVVANKTEVDVGGDDSQYDDEYFREVKESVFTII</sequence>
<accession>A0A6A7A8V5</accession>
<organism evidence="2 3">
    <name type="scientific">Ophiobolus disseminans</name>
    <dbReference type="NCBI Taxonomy" id="1469910"/>
    <lineage>
        <taxon>Eukaryota</taxon>
        <taxon>Fungi</taxon>
        <taxon>Dikarya</taxon>
        <taxon>Ascomycota</taxon>
        <taxon>Pezizomycotina</taxon>
        <taxon>Dothideomycetes</taxon>
        <taxon>Pleosporomycetidae</taxon>
        <taxon>Pleosporales</taxon>
        <taxon>Pleosporineae</taxon>
        <taxon>Phaeosphaeriaceae</taxon>
        <taxon>Ophiobolus</taxon>
    </lineage>
</organism>
<dbReference type="PANTHER" id="PTHR33112:SF10">
    <property type="entry name" value="TOL"/>
    <property type="match status" value="1"/>
</dbReference>
<dbReference type="OrthoDB" id="3772220at2759"/>
<gene>
    <name evidence="2" type="ORF">CC86DRAFT_185626</name>
</gene>
<keyword evidence="3" id="KW-1185">Reference proteome</keyword>
<dbReference type="InterPro" id="IPR010730">
    <property type="entry name" value="HET"/>
</dbReference>